<feature type="compositionally biased region" description="Low complexity" evidence="1">
    <location>
        <begin position="718"/>
        <end position="732"/>
    </location>
</feature>
<evidence type="ECO:0000313" key="2">
    <source>
        <dbReference type="EMBL" id="PHJ23073.1"/>
    </source>
</evidence>
<feature type="compositionally biased region" description="Low complexity" evidence="1">
    <location>
        <begin position="905"/>
        <end position="943"/>
    </location>
</feature>
<protein>
    <submittedName>
        <fullName evidence="2">Uncharacterized protein</fullName>
    </submittedName>
</protein>
<feature type="compositionally biased region" description="Low complexity" evidence="1">
    <location>
        <begin position="554"/>
        <end position="565"/>
    </location>
</feature>
<feature type="compositionally biased region" description="Low complexity" evidence="1">
    <location>
        <begin position="1037"/>
        <end position="1060"/>
    </location>
</feature>
<dbReference type="EMBL" id="MIGC01001321">
    <property type="protein sequence ID" value="PHJ23073.1"/>
    <property type="molecule type" value="Genomic_DNA"/>
</dbReference>
<feature type="compositionally biased region" description="Basic and acidic residues" evidence="1">
    <location>
        <begin position="1155"/>
        <end position="1173"/>
    </location>
</feature>
<feature type="region of interest" description="Disordered" evidence="1">
    <location>
        <begin position="450"/>
        <end position="479"/>
    </location>
</feature>
<feature type="region of interest" description="Disordered" evidence="1">
    <location>
        <begin position="1026"/>
        <end position="1111"/>
    </location>
</feature>
<feature type="compositionally biased region" description="Low complexity" evidence="1">
    <location>
        <begin position="800"/>
        <end position="825"/>
    </location>
</feature>
<feature type="region of interest" description="Disordered" evidence="1">
    <location>
        <begin position="715"/>
        <end position="825"/>
    </location>
</feature>
<feature type="compositionally biased region" description="Polar residues" evidence="1">
    <location>
        <begin position="519"/>
        <end position="536"/>
    </location>
</feature>
<feature type="compositionally biased region" description="Basic and acidic residues" evidence="1">
    <location>
        <begin position="625"/>
        <end position="647"/>
    </location>
</feature>
<dbReference type="OrthoDB" id="333033at2759"/>
<feature type="compositionally biased region" description="Acidic residues" evidence="1">
    <location>
        <begin position="230"/>
        <end position="246"/>
    </location>
</feature>
<evidence type="ECO:0000256" key="1">
    <source>
        <dbReference type="SAM" id="MobiDB-lite"/>
    </source>
</evidence>
<feature type="region of interest" description="Disordered" evidence="1">
    <location>
        <begin position="355"/>
        <end position="378"/>
    </location>
</feature>
<accession>A0A2C6L6T4</accession>
<gene>
    <name evidence="2" type="ORF">CSUI_003073</name>
</gene>
<feature type="compositionally biased region" description="Low complexity" evidence="1">
    <location>
        <begin position="453"/>
        <end position="462"/>
    </location>
</feature>
<feature type="compositionally biased region" description="Pro residues" evidence="1">
    <location>
        <begin position="966"/>
        <end position="975"/>
    </location>
</feature>
<feature type="region of interest" description="Disordered" evidence="1">
    <location>
        <begin position="1123"/>
        <end position="1185"/>
    </location>
</feature>
<feature type="compositionally biased region" description="Polar residues" evidence="1">
    <location>
        <begin position="1026"/>
        <end position="1036"/>
    </location>
</feature>
<sequence length="1201" mass="131386">MIGENEETRRFYALISRIETGRPSACRRALNGLASKLRLYEITCRLCRCPSSSSFAFSEASFSSSPGAVVAAPLSSRSLLHEAETEPHHYHEEEEDEENIHPGVNRIHTSTHPPFSSSSLELRRTGDVEIASSRDKDLSFMKKEIKSKRQTACTSPICSSYRWLHSALSQALFRLIERYVKKKKKKVLETLRKEKNQREKNRHMEEEEEERRKRYGRDGCLYKRHNTEDAEKDEEEEEDPGGQGENEEEVFFQGLQLVKTLCHIDPQYSPSFLSLGLIPLLSSLLSLMNLTESHGEPASAALSISGIEDRKERRNLLFTSLITEVLQTVMTLHLPSPSSSPHLFSQHLQALPFNTSTNQDHPSSSPPPSSASSFSSSFPSRGGISQLLSLCGHERLDLSPSRRGLFDEDGRCLGNASSSASFFCPSESSSAFFSVSCQYNSLSVEPPSVSAHSYPSHSLQQSSPPPPPVSPPQSTLPQDFKRITSSSSFSSPFGLYSENLSCQPSDRSCHSGANLVFLPSSNQRSEGPACSSSSHLSPCRETHADHLHSHSVYSSFPVSSSSLPSQPFPPPTPGRDRPSSSSSPSSSSPSFLGSSSATSSLRPFSHSSSLLREEEEPFPHQSPLRLRDEEGLHPKIKTKKIDGDERGEIRESRVPVILQPSMHLLQPYDENTIPSALSSLERISPRHDSAISSSLTGRGRRGDVVVPAIIHDEGILNSPLDTSPLPTPLHTSPRGEEEQEKEEQQPPRMAPNHITSTTSYTSSSSTAGSSSSCQPSPVSPSSCQPSPVCPSSYQASPVCPSSYQASPVSPSSYQPSPVCPSSCSSSVCLDHSFSCQGPSSLRCESSLPSSSSQRRTSDGLKPSVVTAIDSSSFSSSSRLSVSPPCPSTSLSLLPDQIYMNSYENSDGGPTSSSPVTSQSQTISFSGPPRSNFSSFSPSVSSASQAKGTIDASIDCLQETPKEVSPLEPPPPPPPHHSCDDHTSSSSFSSSPFYVKESEAFSPSSLYIRNRSQVSPFDVSLYLSQRPSDAFSTHPSPSSIQPMPFASSSSSLRPSEHPFSSPEEEGRGLRDSRDRVESYLFTDGERGLREDIRHTDSSPWSPFSRSEGHLEGMRRAIGVTKELQEDVRRDRRRVIAVEEETEHEGRGDSSSQGMTKEGRRRRDEEQGREEEEHSPSSSRPTSSCREALMCSWSDIRLIQGIS</sequence>
<feature type="region of interest" description="Disordered" evidence="1">
    <location>
        <begin position="518"/>
        <end position="541"/>
    </location>
</feature>
<feature type="region of interest" description="Disordered" evidence="1">
    <location>
        <begin position="554"/>
        <end position="647"/>
    </location>
</feature>
<feature type="compositionally biased region" description="Low complexity" evidence="1">
    <location>
        <begin position="579"/>
        <end position="610"/>
    </location>
</feature>
<dbReference type="GeneID" id="94426482"/>
<feature type="region of interest" description="Disordered" evidence="1">
    <location>
        <begin position="191"/>
        <end position="246"/>
    </location>
</feature>
<feature type="compositionally biased region" description="Basic and acidic residues" evidence="1">
    <location>
        <begin position="1063"/>
        <end position="1095"/>
    </location>
</feature>
<organism evidence="2 3">
    <name type="scientific">Cystoisospora suis</name>
    <dbReference type="NCBI Taxonomy" id="483139"/>
    <lineage>
        <taxon>Eukaryota</taxon>
        <taxon>Sar</taxon>
        <taxon>Alveolata</taxon>
        <taxon>Apicomplexa</taxon>
        <taxon>Conoidasida</taxon>
        <taxon>Coccidia</taxon>
        <taxon>Eucoccidiorida</taxon>
        <taxon>Eimeriorina</taxon>
        <taxon>Sarcocystidae</taxon>
        <taxon>Cystoisospora</taxon>
    </lineage>
</organism>
<feature type="compositionally biased region" description="Low complexity" evidence="1">
    <location>
        <begin position="108"/>
        <end position="119"/>
    </location>
</feature>
<dbReference type="Proteomes" id="UP000221165">
    <property type="component" value="Unassembled WGS sequence"/>
</dbReference>
<feature type="region of interest" description="Disordered" evidence="1">
    <location>
        <begin position="837"/>
        <end position="990"/>
    </location>
</feature>
<dbReference type="AlphaFoldDB" id="A0A2C6L6T4"/>
<feature type="region of interest" description="Disordered" evidence="1">
    <location>
        <begin position="83"/>
        <end position="123"/>
    </location>
</feature>
<dbReference type="RefSeq" id="XP_067924750.1">
    <property type="nucleotide sequence ID" value="XM_068063271.1"/>
</dbReference>
<feature type="compositionally biased region" description="Basic and acidic residues" evidence="1">
    <location>
        <begin position="191"/>
        <end position="229"/>
    </location>
</feature>
<feature type="compositionally biased region" description="Basic and acidic residues" evidence="1">
    <location>
        <begin position="1123"/>
        <end position="1135"/>
    </location>
</feature>
<dbReference type="VEuPathDB" id="ToxoDB:CSUI_003073"/>
<feature type="compositionally biased region" description="Basic and acidic residues" evidence="1">
    <location>
        <begin position="83"/>
        <end position="92"/>
    </location>
</feature>
<feature type="compositionally biased region" description="Low complexity" evidence="1">
    <location>
        <begin position="755"/>
        <end position="793"/>
    </location>
</feature>
<comment type="caution">
    <text evidence="2">The sequence shown here is derived from an EMBL/GenBank/DDBJ whole genome shotgun (WGS) entry which is preliminary data.</text>
</comment>
<evidence type="ECO:0000313" key="3">
    <source>
        <dbReference type="Proteomes" id="UP000221165"/>
    </source>
</evidence>
<name>A0A2C6L6T4_9APIC</name>
<proteinExistence type="predicted"/>
<feature type="compositionally biased region" description="Low complexity" evidence="1">
    <location>
        <begin position="839"/>
        <end position="894"/>
    </location>
</feature>
<feature type="compositionally biased region" description="Low complexity" evidence="1">
    <location>
        <begin position="1174"/>
        <end position="1185"/>
    </location>
</feature>
<reference evidence="2 3" key="1">
    <citation type="journal article" date="2017" name="Int. J. Parasitol.">
        <title>The genome of the protozoan parasite Cystoisospora suis and a reverse vaccinology approach to identify vaccine candidates.</title>
        <authorList>
            <person name="Palmieri N."/>
            <person name="Shrestha A."/>
            <person name="Ruttkowski B."/>
            <person name="Beck T."/>
            <person name="Vogl C."/>
            <person name="Tomley F."/>
            <person name="Blake D.P."/>
            <person name="Joachim A."/>
        </authorList>
    </citation>
    <scope>NUCLEOTIDE SEQUENCE [LARGE SCALE GENOMIC DNA]</scope>
    <source>
        <strain evidence="2 3">Wien I</strain>
    </source>
</reference>
<keyword evidence="3" id="KW-1185">Reference proteome</keyword>